<dbReference type="Pfam" id="PF05175">
    <property type="entry name" value="MTS"/>
    <property type="match status" value="1"/>
</dbReference>
<keyword evidence="1 4" id="KW-0489">Methyltransferase</keyword>
<evidence type="ECO:0000313" key="5">
    <source>
        <dbReference type="Proteomes" id="UP001416858"/>
    </source>
</evidence>
<gene>
    <name evidence="4" type="primary">prmC_2</name>
    <name evidence="4" type="ORF">Rcae01_03033</name>
</gene>
<dbReference type="InterPro" id="IPR007848">
    <property type="entry name" value="Small_mtfrase_dom"/>
</dbReference>
<dbReference type="InterPro" id="IPR029063">
    <property type="entry name" value="SAM-dependent_MTases_sf"/>
</dbReference>
<dbReference type="CDD" id="cd02440">
    <property type="entry name" value="AdoMet_MTases"/>
    <property type="match status" value="1"/>
</dbReference>
<evidence type="ECO:0000256" key="2">
    <source>
        <dbReference type="ARBA" id="ARBA00022691"/>
    </source>
</evidence>
<sequence>MAPSLFLPLPSACFYNIVLHSHSRRRFLVGSLALCLANGCSRDQRDEVDYPFKVAQTWTAEGVMHGDIVQFESVFWEPADTISLRKLIVEDGICSSRDVLEIGTGTGLIAVLCLQYNANSVVATDINPAAVNNAKYNIAMLTESTQADVRQVPHDAPMAFSTIGDRERFDLILSNPPWEDGTVEKPAEHAFYDPNFALMDSLLDGLPQHLNIGGRCLLAYGHLPAIERLLQQATQRGYGCKILDDRKLEDLETDFLPGMLIEVTVPAHSLSSNH</sequence>
<keyword evidence="2" id="KW-0949">S-adenosyl-L-methionine</keyword>
<dbReference type="PROSITE" id="PS00092">
    <property type="entry name" value="N6_MTASE"/>
    <property type="match status" value="1"/>
</dbReference>
<dbReference type="PANTHER" id="PTHR18895:SF74">
    <property type="entry name" value="MTRF1L RELEASE FACTOR GLUTAMINE METHYLTRANSFERASE"/>
    <property type="match status" value="1"/>
</dbReference>
<accession>A0ABP9VUV5</accession>
<dbReference type="InterPro" id="IPR002052">
    <property type="entry name" value="DNA_methylase_N6_adenine_CS"/>
</dbReference>
<keyword evidence="1 4" id="KW-0808">Transferase</keyword>
<dbReference type="Gene3D" id="3.40.50.150">
    <property type="entry name" value="Vaccinia Virus protein VP39"/>
    <property type="match status" value="1"/>
</dbReference>
<evidence type="ECO:0000313" key="4">
    <source>
        <dbReference type="EMBL" id="GAA5507577.1"/>
    </source>
</evidence>
<evidence type="ECO:0000256" key="1">
    <source>
        <dbReference type="ARBA" id="ARBA00022603"/>
    </source>
</evidence>
<organism evidence="4 5">
    <name type="scientific">Novipirellula caenicola</name>
    <dbReference type="NCBI Taxonomy" id="1536901"/>
    <lineage>
        <taxon>Bacteria</taxon>
        <taxon>Pseudomonadati</taxon>
        <taxon>Planctomycetota</taxon>
        <taxon>Planctomycetia</taxon>
        <taxon>Pirellulales</taxon>
        <taxon>Pirellulaceae</taxon>
        <taxon>Novipirellula</taxon>
    </lineage>
</organism>
<dbReference type="EMBL" id="BAABRO010000005">
    <property type="protein sequence ID" value="GAA5507577.1"/>
    <property type="molecule type" value="Genomic_DNA"/>
</dbReference>
<dbReference type="Proteomes" id="UP001416858">
    <property type="component" value="Unassembled WGS sequence"/>
</dbReference>
<comment type="caution">
    <text evidence="4">The sequence shown here is derived from an EMBL/GenBank/DDBJ whole genome shotgun (WGS) entry which is preliminary data.</text>
</comment>
<reference evidence="4 5" key="1">
    <citation type="submission" date="2024-02" db="EMBL/GenBank/DDBJ databases">
        <title>Rhodopirellula caenicola NBRC 110016.</title>
        <authorList>
            <person name="Ichikawa N."/>
            <person name="Katano-Makiyama Y."/>
            <person name="Hidaka K."/>
        </authorList>
    </citation>
    <scope>NUCLEOTIDE SEQUENCE [LARGE SCALE GENOMIC DNA]</scope>
    <source>
        <strain evidence="4 5">NBRC 110016</strain>
    </source>
</reference>
<name>A0ABP9VUV5_9BACT</name>
<protein>
    <submittedName>
        <fullName evidence="4">Release factor glutamine methyltransferase</fullName>
    </submittedName>
</protein>
<dbReference type="SUPFAM" id="SSF53335">
    <property type="entry name" value="S-adenosyl-L-methionine-dependent methyltransferases"/>
    <property type="match status" value="1"/>
</dbReference>
<dbReference type="PANTHER" id="PTHR18895">
    <property type="entry name" value="HEMK METHYLTRANSFERASE"/>
    <property type="match status" value="1"/>
</dbReference>
<feature type="domain" description="Methyltransferase small" evidence="3">
    <location>
        <begin position="95"/>
        <end position="185"/>
    </location>
</feature>
<keyword evidence="5" id="KW-1185">Reference proteome</keyword>
<dbReference type="GO" id="GO:0032259">
    <property type="term" value="P:methylation"/>
    <property type="evidence" value="ECO:0007669"/>
    <property type="project" value="UniProtKB-KW"/>
</dbReference>
<evidence type="ECO:0000259" key="3">
    <source>
        <dbReference type="Pfam" id="PF05175"/>
    </source>
</evidence>
<dbReference type="GO" id="GO:0008168">
    <property type="term" value="F:methyltransferase activity"/>
    <property type="evidence" value="ECO:0007669"/>
    <property type="project" value="UniProtKB-KW"/>
</dbReference>
<dbReference type="InterPro" id="IPR050320">
    <property type="entry name" value="N5-glutamine_MTase"/>
</dbReference>
<proteinExistence type="predicted"/>